<evidence type="ECO:0008006" key="3">
    <source>
        <dbReference type="Google" id="ProtNLM"/>
    </source>
</evidence>
<dbReference type="OrthoDB" id="7376060at2"/>
<evidence type="ECO:0000313" key="1">
    <source>
        <dbReference type="EMBL" id="GEP53336.1"/>
    </source>
</evidence>
<gene>
    <name evidence="1" type="ORF">RSO01_05020</name>
</gene>
<proteinExistence type="predicted"/>
<dbReference type="RefSeq" id="WP_147145873.1">
    <property type="nucleotide sequence ID" value="NZ_BKAJ01000008.1"/>
</dbReference>
<dbReference type="AlphaFoldDB" id="A0A512N2Z0"/>
<comment type="caution">
    <text evidence="1">The sequence shown here is derived from an EMBL/GenBank/DDBJ whole genome shotgun (WGS) entry which is preliminary data.</text>
</comment>
<keyword evidence="2" id="KW-1185">Reference proteome</keyword>
<dbReference type="EMBL" id="BKAJ01000008">
    <property type="protein sequence ID" value="GEP53336.1"/>
    <property type="molecule type" value="Genomic_DNA"/>
</dbReference>
<protein>
    <recommendedName>
        <fullName evidence="3">ArsR family transcriptional regulator</fullName>
    </recommendedName>
</protein>
<accession>A0A512N2Z0</accession>
<sequence length="91" mass="10310">MRGILAPLSPHEEITLRRVALGFGGRDRLPEQHVRRLEQLALIEEAEGTLRLTELGLQRYASLERPVKWDGDTAAEDVSRLLTDRPKPDGR</sequence>
<name>A0A512N2Z0_9HYPH</name>
<evidence type="ECO:0000313" key="2">
    <source>
        <dbReference type="Proteomes" id="UP000321058"/>
    </source>
</evidence>
<dbReference type="Proteomes" id="UP000321058">
    <property type="component" value="Unassembled WGS sequence"/>
</dbReference>
<organism evidence="1 2">
    <name type="scientific">Reyranella soli</name>
    <dbReference type="NCBI Taxonomy" id="1230389"/>
    <lineage>
        <taxon>Bacteria</taxon>
        <taxon>Pseudomonadati</taxon>
        <taxon>Pseudomonadota</taxon>
        <taxon>Alphaproteobacteria</taxon>
        <taxon>Hyphomicrobiales</taxon>
        <taxon>Reyranellaceae</taxon>
        <taxon>Reyranella</taxon>
    </lineage>
</organism>
<reference evidence="1 2" key="1">
    <citation type="submission" date="2019-07" db="EMBL/GenBank/DDBJ databases">
        <title>Whole genome shotgun sequence of Reyranella soli NBRC 108950.</title>
        <authorList>
            <person name="Hosoyama A."/>
            <person name="Uohara A."/>
            <person name="Ohji S."/>
            <person name="Ichikawa N."/>
        </authorList>
    </citation>
    <scope>NUCLEOTIDE SEQUENCE [LARGE SCALE GENOMIC DNA]</scope>
    <source>
        <strain evidence="1 2">NBRC 108950</strain>
    </source>
</reference>